<dbReference type="InterPro" id="IPR018711">
    <property type="entry name" value="NAGPA"/>
</dbReference>
<feature type="domain" description="Phosphodiester glycosidase" evidence="1">
    <location>
        <begin position="323"/>
        <end position="495"/>
    </location>
</feature>
<dbReference type="AlphaFoldDB" id="A0A6J6B7J8"/>
<dbReference type="Pfam" id="PF09992">
    <property type="entry name" value="NAGPA"/>
    <property type="match status" value="1"/>
</dbReference>
<sequence length="500" mass="52624">MGKTRKRLLAALGVAAFVAASSVSNPALAVNQSCMTAPNLSDGSTSTQILANAVTLTQTNFEPGVANNGPYNAKFTIAASSLSKVDFKATTSKVGEYSQQATLAENINALAYVNTDYYNEGSRMPYSAMIVNGKLIYAPREPTNVVGVSTSPFDPKNPYSGVSNFKVGTISFNVSGVNQPTLSGTSAATAYTPAAAVTSLPANTAAVLLVNNVVSKLFVSGTTAKPKSGILIIASGTPASRIKKLKLGQRVSFKLPAAPALVTEMVADRVWAYGKARSKTKVLTIRAVNYEATGPGITLFDSNFTKSRATTQGSFTIVLDSTNRVVKKYWGGSPVVVPAGGSVLQLGTDGEAFYRDALTWSTLVIENEYKSVSGKKITSASGRGNKVLDLGVNIEVCDDRSEQIRPRTSIAWNNATGKIWLATSSSGVNINDFGFRQGGSTIHQLGDVLKSLGATDAVTVDGGGSTTFFAKILSRYKRLDVPDEAWIREIPIGVGLVPKS</sequence>
<evidence type="ECO:0000259" key="1">
    <source>
        <dbReference type="Pfam" id="PF09992"/>
    </source>
</evidence>
<organism evidence="2">
    <name type="scientific">freshwater metagenome</name>
    <dbReference type="NCBI Taxonomy" id="449393"/>
    <lineage>
        <taxon>unclassified sequences</taxon>
        <taxon>metagenomes</taxon>
        <taxon>ecological metagenomes</taxon>
    </lineage>
</organism>
<evidence type="ECO:0000313" key="2">
    <source>
        <dbReference type="EMBL" id="CAB4534786.1"/>
    </source>
</evidence>
<name>A0A6J6B7J8_9ZZZZ</name>
<reference evidence="2" key="1">
    <citation type="submission" date="2020-05" db="EMBL/GenBank/DDBJ databases">
        <authorList>
            <person name="Chiriac C."/>
            <person name="Salcher M."/>
            <person name="Ghai R."/>
            <person name="Kavagutti S V."/>
        </authorList>
    </citation>
    <scope>NUCLEOTIDE SEQUENCE</scope>
</reference>
<protein>
    <submittedName>
        <fullName evidence="2">Unannotated protein</fullName>
    </submittedName>
</protein>
<dbReference type="EMBL" id="CAEZSH010000028">
    <property type="protein sequence ID" value="CAB4534786.1"/>
    <property type="molecule type" value="Genomic_DNA"/>
</dbReference>
<gene>
    <name evidence="2" type="ORF">UFOPK1410_00375</name>
</gene>
<proteinExistence type="predicted"/>
<accession>A0A6J6B7J8</accession>